<keyword evidence="1" id="KW-1015">Disulfide bond</keyword>
<reference evidence="4" key="2">
    <citation type="submission" date="2020-10" db="EMBL/GenBank/DDBJ databases">
        <authorList>
            <person name="Cooper E.A."/>
            <person name="Brenton Z.W."/>
            <person name="Flinn B.S."/>
            <person name="Jenkins J."/>
            <person name="Shu S."/>
            <person name="Flowers D."/>
            <person name="Luo F."/>
            <person name="Wang Y."/>
            <person name="Xia P."/>
            <person name="Barry K."/>
            <person name="Daum C."/>
            <person name="Lipzen A."/>
            <person name="Yoshinaga Y."/>
            <person name="Schmutz J."/>
            <person name="Saski C."/>
            <person name="Vermerris W."/>
            <person name="Kresovich S."/>
        </authorList>
    </citation>
    <scope>NUCLEOTIDE SEQUENCE</scope>
</reference>
<dbReference type="PANTHER" id="PTHR46351">
    <property type="entry name" value="WOUND-INDUCED PROTEIN WIN2"/>
    <property type="match status" value="1"/>
</dbReference>
<organism evidence="4 5">
    <name type="scientific">Sorghum bicolor</name>
    <name type="common">Sorghum</name>
    <name type="synonym">Sorghum vulgare</name>
    <dbReference type="NCBI Taxonomy" id="4558"/>
    <lineage>
        <taxon>Eukaryota</taxon>
        <taxon>Viridiplantae</taxon>
        <taxon>Streptophyta</taxon>
        <taxon>Embryophyta</taxon>
        <taxon>Tracheophyta</taxon>
        <taxon>Spermatophyta</taxon>
        <taxon>Magnoliopsida</taxon>
        <taxon>Liliopsida</taxon>
        <taxon>Poales</taxon>
        <taxon>Poaceae</taxon>
        <taxon>PACMAD clade</taxon>
        <taxon>Panicoideae</taxon>
        <taxon>Andropogonodae</taxon>
        <taxon>Andropogoneae</taxon>
        <taxon>Sorghinae</taxon>
        <taxon>Sorghum</taxon>
    </lineage>
</organism>
<dbReference type="AlphaFoldDB" id="A0A921QYF3"/>
<reference evidence="4" key="1">
    <citation type="journal article" date="2019" name="BMC Genomics">
        <title>A new reference genome for Sorghum bicolor reveals high levels of sequence similarity between sweet and grain genotypes: implications for the genetics of sugar metabolism.</title>
        <authorList>
            <person name="Cooper E.A."/>
            <person name="Brenton Z.W."/>
            <person name="Flinn B.S."/>
            <person name="Jenkins J."/>
            <person name="Shu S."/>
            <person name="Flowers D."/>
            <person name="Luo F."/>
            <person name="Wang Y."/>
            <person name="Xia P."/>
            <person name="Barry K."/>
            <person name="Daum C."/>
            <person name="Lipzen A."/>
            <person name="Yoshinaga Y."/>
            <person name="Schmutz J."/>
            <person name="Saski C."/>
            <person name="Vermerris W."/>
            <person name="Kresovich S."/>
        </authorList>
    </citation>
    <scope>NUCLEOTIDE SEQUENCE</scope>
</reference>
<gene>
    <name evidence="4" type="ORF">BDA96_05G172500</name>
</gene>
<name>A0A921QYF3_SORBI</name>
<feature type="domain" description="Barwin" evidence="3">
    <location>
        <begin position="12"/>
        <end position="133"/>
    </location>
</feature>
<dbReference type="GO" id="GO:0042742">
    <property type="term" value="P:defense response to bacterium"/>
    <property type="evidence" value="ECO:0007669"/>
    <property type="project" value="InterPro"/>
</dbReference>
<dbReference type="GO" id="GO:0050832">
    <property type="term" value="P:defense response to fungus"/>
    <property type="evidence" value="ECO:0007669"/>
    <property type="project" value="InterPro"/>
</dbReference>
<keyword evidence="2" id="KW-0732">Signal</keyword>
<dbReference type="SUPFAM" id="SSF50685">
    <property type="entry name" value="Barwin-like endoglucanases"/>
    <property type="match status" value="1"/>
</dbReference>
<dbReference type="PROSITE" id="PS00772">
    <property type="entry name" value="BARWIN_2"/>
    <property type="match status" value="1"/>
</dbReference>
<dbReference type="Gene3D" id="2.40.40.10">
    <property type="entry name" value="RlpA-like domain"/>
    <property type="match status" value="1"/>
</dbReference>
<evidence type="ECO:0000259" key="3">
    <source>
        <dbReference type="PROSITE" id="PS51174"/>
    </source>
</evidence>
<dbReference type="Pfam" id="PF00967">
    <property type="entry name" value="Barwin"/>
    <property type="match status" value="1"/>
</dbReference>
<feature type="chain" id="PRO_5037250963" description="Barwin domain-containing protein" evidence="2">
    <location>
        <begin position="20"/>
        <end position="133"/>
    </location>
</feature>
<proteinExistence type="predicted"/>
<evidence type="ECO:0000313" key="4">
    <source>
        <dbReference type="EMBL" id="KAG0530281.1"/>
    </source>
</evidence>
<dbReference type="PROSITE" id="PS00771">
    <property type="entry name" value="BARWIN_1"/>
    <property type="match status" value="1"/>
</dbReference>
<sequence length="133" mass="13725">MICLLVGSAAAQQASGVVATYNQYNPAQVDWDLGAAGAFCATWDAEMPLAWRQRYGWTAFCGPAGAHGKASCGRCLLVTNAATGDQATARVVDECHNGGLDLDAAVFGEIDTDGAGAASGSLVVDYQFVDCQD</sequence>
<dbReference type="PRINTS" id="PR00602">
    <property type="entry name" value="BARWIN"/>
</dbReference>
<evidence type="ECO:0000313" key="5">
    <source>
        <dbReference type="Proteomes" id="UP000807115"/>
    </source>
</evidence>
<dbReference type="PANTHER" id="PTHR46351:SF20">
    <property type="entry name" value="OS11G0591700 PROTEIN"/>
    <property type="match status" value="1"/>
</dbReference>
<dbReference type="InterPro" id="IPR001153">
    <property type="entry name" value="Barwin_dom"/>
</dbReference>
<dbReference type="EMBL" id="CM027684">
    <property type="protein sequence ID" value="KAG0530281.1"/>
    <property type="molecule type" value="Genomic_DNA"/>
</dbReference>
<dbReference type="PROSITE" id="PS51174">
    <property type="entry name" value="BARWIN_3"/>
    <property type="match status" value="1"/>
</dbReference>
<evidence type="ECO:0000256" key="2">
    <source>
        <dbReference type="SAM" id="SignalP"/>
    </source>
</evidence>
<dbReference type="Proteomes" id="UP000807115">
    <property type="component" value="Chromosome 5"/>
</dbReference>
<dbReference type="InterPro" id="IPR044301">
    <property type="entry name" value="PR4"/>
</dbReference>
<dbReference type="InterPro" id="IPR018226">
    <property type="entry name" value="Barwin_CS"/>
</dbReference>
<dbReference type="InterPro" id="IPR036908">
    <property type="entry name" value="RlpA-like_sf"/>
</dbReference>
<feature type="signal peptide" evidence="2">
    <location>
        <begin position="1"/>
        <end position="19"/>
    </location>
</feature>
<comment type="caution">
    <text evidence="4">The sequence shown here is derived from an EMBL/GenBank/DDBJ whole genome shotgun (WGS) entry which is preliminary data.</text>
</comment>
<protein>
    <recommendedName>
        <fullName evidence="3">Barwin domain-containing protein</fullName>
    </recommendedName>
</protein>
<dbReference type="GO" id="GO:0004540">
    <property type="term" value="F:RNA nuclease activity"/>
    <property type="evidence" value="ECO:0007669"/>
    <property type="project" value="InterPro"/>
</dbReference>
<evidence type="ECO:0000256" key="1">
    <source>
        <dbReference type="ARBA" id="ARBA00023157"/>
    </source>
</evidence>
<accession>A0A921QYF3</accession>